<dbReference type="PROSITE" id="PS51534">
    <property type="entry name" value="SEFIR"/>
    <property type="match status" value="1"/>
</dbReference>
<dbReference type="SUPFAM" id="SSF52200">
    <property type="entry name" value="Toll/Interleukin receptor TIR domain"/>
    <property type="match status" value="1"/>
</dbReference>
<sequence>MQPEEGTDVKLVLVDPGGRRIDAGPAEVASGSVRLGRWHVHPVKEANQAFRDTSAHLVKINYDLYVDPGAPVVRWFEIGFVLADSDATVVAALPHGAAESRPATSYQLSRNLEFIPVDNGAAHVHVPPVEGPVHVYGASGDVIRWLHVAPGRAGVRPGSYSAWIVLLTPAGRTEQKFRLAARFETDFADGEDFQPVPKSTEFGISLTGSSRSAAVEAEEHDEPGVGLPRSSPRVFICYAHEGETHKKKVRDFADLLRENGLDPRIDEGQEGPRTEWDHWALREIREADFVAVIASPTCRAVGDGTYRGNDRAGIRSELGVIRNLLQKHPRWASHLLPVVLPGCSVDDIPMFLHPVTMDHYIVEALTETEIEYLLKTIRTTPPWPGWDRS</sequence>
<dbReference type="STRING" id="208439.AJAP_22520"/>
<dbReference type="KEGG" id="aja:AJAP_22520"/>
<dbReference type="EMBL" id="CP008953">
    <property type="protein sequence ID" value="AIG77359.1"/>
    <property type="molecule type" value="Genomic_DNA"/>
</dbReference>
<organism evidence="2 3">
    <name type="scientific">Amycolatopsis japonica</name>
    <dbReference type="NCBI Taxonomy" id="208439"/>
    <lineage>
        <taxon>Bacteria</taxon>
        <taxon>Bacillati</taxon>
        <taxon>Actinomycetota</taxon>
        <taxon>Actinomycetes</taxon>
        <taxon>Pseudonocardiales</taxon>
        <taxon>Pseudonocardiaceae</taxon>
        <taxon>Amycolatopsis</taxon>
        <taxon>Amycolatopsis japonica group</taxon>
    </lineage>
</organism>
<keyword evidence="3" id="KW-1185">Reference proteome</keyword>
<proteinExistence type="predicted"/>
<evidence type="ECO:0000313" key="2">
    <source>
        <dbReference type="EMBL" id="AIG77359.1"/>
    </source>
</evidence>
<dbReference type="eggNOG" id="COG5635">
    <property type="taxonomic scope" value="Bacteria"/>
</dbReference>
<gene>
    <name evidence="2" type="ORF">AJAP_22520</name>
</gene>
<evidence type="ECO:0000259" key="1">
    <source>
        <dbReference type="PROSITE" id="PS51534"/>
    </source>
</evidence>
<protein>
    <recommendedName>
        <fullName evidence="1">SEFIR domain-containing protein</fullName>
    </recommendedName>
</protein>
<accession>A0A075UY66</accession>
<dbReference type="AlphaFoldDB" id="A0A075UY66"/>
<evidence type="ECO:0000313" key="3">
    <source>
        <dbReference type="Proteomes" id="UP000028492"/>
    </source>
</evidence>
<reference evidence="2 3" key="1">
    <citation type="journal article" date="2014" name="J. Biotechnol.">
        <title>Complete genome sequence of the actinobacterium Amycolatopsis japonica MG417-CF17(T) (=DSM 44213T) producing (S,S)-N,N'-ethylenediaminedisuccinic acid.</title>
        <authorList>
            <person name="Stegmann E."/>
            <person name="Albersmeier A."/>
            <person name="Spohn M."/>
            <person name="Gert H."/>
            <person name="Weber T."/>
            <person name="Wohlleben W."/>
            <person name="Kalinowski J."/>
            <person name="Ruckert C."/>
        </authorList>
    </citation>
    <scope>NUCLEOTIDE SEQUENCE [LARGE SCALE GENOMIC DNA]</scope>
    <source>
        <strain evidence="3">MG417-CF17 (DSM 44213)</strain>
    </source>
</reference>
<dbReference type="eggNOG" id="COG2114">
    <property type="taxonomic scope" value="Bacteria"/>
</dbReference>
<dbReference type="Proteomes" id="UP000028492">
    <property type="component" value="Chromosome"/>
</dbReference>
<dbReference type="HOGENOM" id="CLU_709111_0_0_11"/>
<dbReference type="Pfam" id="PF08357">
    <property type="entry name" value="SEFIR"/>
    <property type="match status" value="1"/>
</dbReference>
<dbReference type="InterPro" id="IPR035897">
    <property type="entry name" value="Toll_tir_struct_dom_sf"/>
</dbReference>
<name>A0A075UY66_9PSEU</name>
<dbReference type="InterPro" id="IPR013568">
    <property type="entry name" value="SEFIR_dom"/>
</dbReference>
<dbReference type="Gene3D" id="3.40.50.10140">
    <property type="entry name" value="Toll/interleukin-1 receptor homology (TIR) domain"/>
    <property type="match status" value="1"/>
</dbReference>
<feature type="domain" description="SEFIR" evidence="1">
    <location>
        <begin position="231"/>
        <end position="369"/>
    </location>
</feature>